<dbReference type="PIRSF" id="PIRSF028757">
    <property type="entry name" value="LD-carboxypeptidase"/>
    <property type="match status" value="1"/>
</dbReference>
<evidence type="ECO:0000256" key="3">
    <source>
        <dbReference type="PIRSR" id="PIRSR028757-1"/>
    </source>
</evidence>
<evidence type="ECO:0000313" key="6">
    <source>
        <dbReference type="EMBL" id="BBM82116.1"/>
    </source>
</evidence>
<evidence type="ECO:0000256" key="1">
    <source>
        <dbReference type="ARBA" id="ARBA00010233"/>
    </source>
</evidence>
<dbReference type="InterPro" id="IPR027478">
    <property type="entry name" value="LdcA_N"/>
</dbReference>
<dbReference type="Gene3D" id="3.40.50.10740">
    <property type="entry name" value="Class I glutamine amidotransferase-like"/>
    <property type="match status" value="1"/>
</dbReference>
<dbReference type="SUPFAM" id="SSF141986">
    <property type="entry name" value="LD-carboxypeptidase A C-terminal domain-like"/>
    <property type="match status" value="1"/>
</dbReference>
<feature type="domain" description="LD-carboxypeptidase N-terminal" evidence="4">
    <location>
        <begin position="15"/>
        <end position="136"/>
    </location>
</feature>
<accession>A0A5S9F125</accession>
<dbReference type="EMBL" id="AP019860">
    <property type="protein sequence ID" value="BBM82116.1"/>
    <property type="molecule type" value="Genomic_DNA"/>
</dbReference>
<proteinExistence type="inferred from homology"/>
<feature type="active site" description="Charge relay system" evidence="3">
    <location>
        <position position="310"/>
    </location>
</feature>
<keyword evidence="6" id="KW-0645">Protease</keyword>
<feature type="active site" description="Charge relay system" evidence="3">
    <location>
        <position position="242"/>
    </location>
</feature>
<dbReference type="InterPro" id="IPR040449">
    <property type="entry name" value="Peptidase_S66_N"/>
</dbReference>
<dbReference type="InterPro" id="IPR040921">
    <property type="entry name" value="Peptidase_S66C"/>
</dbReference>
<sequence>MQLIKPDKLKKGDTIGVFTPSSPAYDINDQLFVNGLRNLEKSGFKTKLGFLTAQRASQGYRSGTAQDRAKEFMELIHDDDVKALMSTIGGMNSSSLIPYLDFAAIRKARKVICGYSDVTSLHLAILKYAGLKTLYGPAVMTWFGEYPDGVAQSTQSFLQAATDNSDKERLLTPFAMWSNHCRDWQNGDWKNVPRQWQKNKGWKVLNPGRVEAQIVVANLNTLLSAAGTEYFPDIEGKILAVEEMFAPWSQEERSLRQLQLMGVFDKIAGFIMGKVEKSDNEGASFSLDDLLLEVVGNREYPIVSEFDCAHTIPMHTIGQRCQVYIDAKLNDDVVVKIKESFVV</sequence>
<evidence type="ECO:0000259" key="5">
    <source>
        <dbReference type="Pfam" id="PF17676"/>
    </source>
</evidence>
<reference evidence="6 7" key="1">
    <citation type="submission" date="2019-08" db="EMBL/GenBank/DDBJ databases">
        <title>Complete genome sequence of Candidatus Uab amorphum.</title>
        <authorList>
            <person name="Shiratori T."/>
            <person name="Suzuki S."/>
            <person name="Kakizawa Y."/>
            <person name="Ishida K."/>
        </authorList>
    </citation>
    <scope>NUCLEOTIDE SEQUENCE [LARGE SCALE GENOMIC DNA]</scope>
    <source>
        <strain evidence="6 7">SRT547</strain>
    </source>
</reference>
<dbReference type="GO" id="GO:0004180">
    <property type="term" value="F:carboxypeptidase activity"/>
    <property type="evidence" value="ECO:0007669"/>
    <property type="project" value="UniProtKB-KW"/>
</dbReference>
<keyword evidence="2" id="KW-0378">Hydrolase</keyword>
<dbReference type="InterPro" id="IPR029062">
    <property type="entry name" value="Class_I_gatase-like"/>
</dbReference>
<dbReference type="PANTHER" id="PTHR30237:SF5">
    <property type="entry name" value="CARBOXYPEPTIDASE VC_A0337-RELATED"/>
    <property type="match status" value="1"/>
</dbReference>
<dbReference type="RefSeq" id="WP_151966369.1">
    <property type="nucleotide sequence ID" value="NZ_AP019860.1"/>
</dbReference>
<name>A0A5S9F125_UABAM</name>
<evidence type="ECO:0000256" key="2">
    <source>
        <dbReference type="ARBA" id="ARBA00022801"/>
    </source>
</evidence>
<dbReference type="CDD" id="cd07062">
    <property type="entry name" value="Peptidase_S66_mccF_like"/>
    <property type="match status" value="1"/>
</dbReference>
<dbReference type="InterPro" id="IPR027461">
    <property type="entry name" value="Carboxypeptidase_A_C_sf"/>
</dbReference>
<dbReference type="Gene3D" id="3.50.30.60">
    <property type="entry name" value="LD-carboxypeptidase A C-terminal domain-like"/>
    <property type="match status" value="1"/>
</dbReference>
<dbReference type="AlphaFoldDB" id="A0A5S9F125"/>
<dbReference type="KEGG" id="uam:UABAM_00459"/>
<dbReference type="Pfam" id="PF02016">
    <property type="entry name" value="Peptidase_S66"/>
    <property type="match status" value="1"/>
</dbReference>
<dbReference type="Proteomes" id="UP000326354">
    <property type="component" value="Chromosome"/>
</dbReference>
<evidence type="ECO:0000313" key="7">
    <source>
        <dbReference type="Proteomes" id="UP000326354"/>
    </source>
</evidence>
<comment type="similarity">
    <text evidence="1">Belongs to the peptidase S66 family.</text>
</comment>
<organism evidence="6 7">
    <name type="scientific">Uabimicrobium amorphum</name>
    <dbReference type="NCBI Taxonomy" id="2596890"/>
    <lineage>
        <taxon>Bacteria</taxon>
        <taxon>Pseudomonadati</taxon>
        <taxon>Planctomycetota</taxon>
        <taxon>Candidatus Uabimicrobiia</taxon>
        <taxon>Candidatus Uabimicrobiales</taxon>
        <taxon>Candidatus Uabimicrobiaceae</taxon>
        <taxon>Candidatus Uabimicrobium</taxon>
    </lineage>
</organism>
<dbReference type="SUPFAM" id="SSF52317">
    <property type="entry name" value="Class I glutamine amidotransferase-like"/>
    <property type="match status" value="1"/>
</dbReference>
<dbReference type="Pfam" id="PF17676">
    <property type="entry name" value="Peptidase_S66C"/>
    <property type="match status" value="1"/>
</dbReference>
<dbReference type="InterPro" id="IPR003507">
    <property type="entry name" value="S66_fam"/>
</dbReference>
<protein>
    <submittedName>
        <fullName evidence="6">LD-carboxypeptidase</fullName>
    </submittedName>
</protein>
<gene>
    <name evidence="6" type="ORF">UABAM_00459</name>
</gene>
<dbReference type="PANTHER" id="PTHR30237">
    <property type="entry name" value="MURAMOYLTETRAPEPTIDE CARBOXYPEPTIDASE"/>
    <property type="match status" value="1"/>
</dbReference>
<feature type="active site" description="Nucleophile" evidence="3">
    <location>
        <position position="116"/>
    </location>
</feature>
<keyword evidence="6" id="KW-0121">Carboxypeptidase</keyword>
<evidence type="ECO:0000259" key="4">
    <source>
        <dbReference type="Pfam" id="PF02016"/>
    </source>
</evidence>
<feature type="domain" description="LD-carboxypeptidase C-terminal" evidence="5">
    <location>
        <begin position="212"/>
        <end position="317"/>
    </location>
</feature>
<keyword evidence="7" id="KW-1185">Reference proteome</keyword>
<dbReference type="OrthoDB" id="9807329at2"/>